<dbReference type="InterPro" id="IPR022684">
    <property type="entry name" value="Calpain_cysteine_protease"/>
</dbReference>
<gene>
    <name evidence="7" type="ORF">ACFQ1S_09190</name>
</gene>
<dbReference type="InterPro" id="IPR001300">
    <property type="entry name" value="Peptidase_C2_calpain_cat"/>
</dbReference>
<evidence type="ECO:0000313" key="8">
    <source>
        <dbReference type="Proteomes" id="UP001597045"/>
    </source>
</evidence>
<evidence type="ECO:0000256" key="5">
    <source>
        <dbReference type="PROSITE-ProRule" id="PRU00239"/>
    </source>
</evidence>
<dbReference type="EMBL" id="JBHTIS010000391">
    <property type="protein sequence ID" value="MFD1045728.1"/>
    <property type="molecule type" value="Genomic_DNA"/>
</dbReference>
<dbReference type="Proteomes" id="UP001597045">
    <property type="component" value="Unassembled WGS sequence"/>
</dbReference>
<evidence type="ECO:0000256" key="4">
    <source>
        <dbReference type="ARBA" id="ARBA00022807"/>
    </source>
</evidence>
<evidence type="ECO:0000259" key="6">
    <source>
        <dbReference type="PROSITE" id="PS50203"/>
    </source>
</evidence>
<protein>
    <submittedName>
        <fullName evidence="7">C2 family cysteine protease</fullName>
    </submittedName>
</protein>
<dbReference type="PRINTS" id="PR00704">
    <property type="entry name" value="CALPAIN"/>
</dbReference>
<proteinExistence type="inferred from homology"/>
<dbReference type="GO" id="GO:0008233">
    <property type="term" value="F:peptidase activity"/>
    <property type="evidence" value="ECO:0007669"/>
    <property type="project" value="UniProtKB-KW"/>
</dbReference>
<comment type="similarity">
    <text evidence="1">Belongs to the peptidase C2 family.</text>
</comment>
<comment type="caution">
    <text evidence="7">The sequence shown here is derived from an EMBL/GenBank/DDBJ whole genome shotgun (WGS) entry which is preliminary data.</text>
</comment>
<evidence type="ECO:0000256" key="2">
    <source>
        <dbReference type="ARBA" id="ARBA00022670"/>
    </source>
</evidence>
<dbReference type="SUPFAM" id="SSF54001">
    <property type="entry name" value="Cysteine proteinases"/>
    <property type="match status" value="1"/>
</dbReference>
<dbReference type="Pfam" id="PF00648">
    <property type="entry name" value="Peptidase_C2"/>
    <property type="match status" value="1"/>
</dbReference>
<feature type="active site" evidence="5">
    <location>
        <position position="301"/>
    </location>
</feature>
<dbReference type="GO" id="GO:0006508">
    <property type="term" value="P:proteolysis"/>
    <property type="evidence" value="ECO:0007669"/>
    <property type="project" value="UniProtKB-KW"/>
</dbReference>
<feature type="active site" evidence="5">
    <location>
        <position position="283"/>
    </location>
</feature>
<keyword evidence="3 5" id="KW-0378">Hydrolase</keyword>
<evidence type="ECO:0000313" key="7">
    <source>
        <dbReference type="EMBL" id="MFD1045728.1"/>
    </source>
</evidence>
<keyword evidence="8" id="KW-1185">Reference proteome</keyword>
<keyword evidence="4 5" id="KW-0788">Thiol protease</keyword>
<dbReference type="PANTHER" id="PTHR10183:SF379">
    <property type="entry name" value="CALPAIN-5"/>
    <property type="match status" value="1"/>
</dbReference>
<reference evidence="8" key="1">
    <citation type="journal article" date="2019" name="Int. J. Syst. Evol. Microbiol.">
        <title>The Global Catalogue of Microorganisms (GCM) 10K type strain sequencing project: providing services to taxonomists for standard genome sequencing and annotation.</title>
        <authorList>
            <consortium name="The Broad Institute Genomics Platform"/>
            <consortium name="The Broad Institute Genome Sequencing Center for Infectious Disease"/>
            <person name="Wu L."/>
            <person name="Ma J."/>
        </authorList>
    </citation>
    <scope>NUCLEOTIDE SEQUENCE [LARGE SCALE GENOMIC DNA]</scope>
    <source>
        <strain evidence="8">JCM 31486</strain>
    </source>
</reference>
<dbReference type="SMART" id="SM00230">
    <property type="entry name" value="CysPc"/>
    <property type="match status" value="1"/>
</dbReference>
<sequence length="329" mass="34846">MAYDRIFRPTAAPSEDVAEANAPAVLRLQLMAGNAQMTRALEPEVAKLKGEDNYFGERVAIGPELVDLVSETTAPPLTTTSVTGLASDFTGQAFVKGAGDANAVDPNDIRQGQLGDCYLCAAMMAVARARPGLVQSMITKLDNGSYNVTLHIKDGRWDRNSTQVVTVTPDFPVTGRGEAAYVKPGDSDEGGPELWGMLIEKAYAQARGSYSAIRSGNSGTAAAMIVGGASKEYKVADTSAAEIGKIVDDALKRRLPVTANTMGTEKSKIDADTWQASGVVGHHSYAVKSVDVAAGTMSLQNPWGHDDLDNIAINGPFRKFFVSFDVVTP</sequence>
<dbReference type="PANTHER" id="PTHR10183">
    <property type="entry name" value="CALPAIN"/>
    <property type="match status" value="1"/>
</dbReference>
<feature type="active site" evidence="5">
    <location>
        <position position="117"/>
    </location>
</feature>
<dbReference type="InterPro" id="IPR038765">
    <property type="entry name" value="Papain-like_cys_pep_sf"/>
</dbReference>
<evidence type="ECO:0000256" key="3">
    <source>
        <dbReference type="ARBA" id="ARBA00022801"/>
    </source>
</evidence>
<name>A0ABW3M4W1_9PSEU</name>
<organism evidence="7 8">
    <name type="scientific">Kibdelosporangium lantanae</name>
    <dbReference type="NCBI Taxonomy" id="1497396"/>
    <lineage>
        <taxon>Bacteria</taxon>
        <taxon>Bacillati</taxon>
        <taxon>Actinomycetota</taxon>
        <taxon>Actinomycetes</taxon>
        <taxon>Pseudonocardiales</taxon>
        <taxon>Pseudonocardiaceae</taxon>
        <taxon>Kibdelosporangium</taxon>
    </lineage>
</organism>
<dbReference type="PROSITE" id="PS50203">
    <property type="entry name" value="CALPAIN_CAT"/>
    <property type="match status" value="1"/>
</dbReference>
<accession>A0ABW3M4W1</accession>
<feature type="domain" description="Calpain catalytic" evidence="6">
    <location>
        <begin position="106"/>
        <end position="305"/>
    </location>
</feature>
<evidence type="ECO:0000256" key="1">
    <source>
        <dbReference type="ARBA" id="ARBA00007623"/>
    </source>
</evidence>
<keyword evidence="2 5" id="KW-0645">Protease</keyword>